<proteinExistence type="inferred from homology"/>
<evidence type="ECO:0000256" key="5">
    <source>
        <dbReference type="ARBA" id="ARBA00022692"/>
    </source>
</evidence>
<evidence type="ECO:0000256" key="3">
    <source>
        <dbReference type="ARBA" id="ARBA00022448"/>
    </source>
</evidence>
<organism evidence="9 10">
    <name type="scientific">Acetohalobium arabaticum (strain ATCC 49924 / DSM 5501 / Z-7288)</name>
    <dbReference type="NCBI Taxonomy" id="574087"/>
    <lineage>
        <taxon>Bacteria</taxon>
        <taxon>Bacillati</taxon>
        <taxon>Bacillota</taxon>
        <taxon>Clostridia</taxon>
        <taxon>Halanaerobiales</taxon>
        <taxon>Halobacteroidaceae</taxon>
        <taxon>Acetohalobium</taxon>
    </lineage>
</organism>
<evidence type="ECO:0000256" key="8">
    <source>
        <dbReference type="SAM" id="Phobius"/>
    </source>
</evidence>
<dbReference type="STRING" id="574087.Acear_2004"/>
<evidence type="ECO:0000256" key="4">
    <source>
        <dbReference type="ARBA" id="ARBA00022544"/>
    </source>
</evidence>
<feature type="transmembrane region" description="Helical" evidence="8">
    <location>
        <begin position="38"/>
        <end position="58"/>
    </location>
</feature>
<dbReference type="GO" id="GO:0016020">
    <property type="term" value="C:membrane"/>
    <property type="evidence" value="ECO:0007669"/>
    <property type="project" value="UniProtKB-SubCell"/>
</dbReference>
<evidence type="ECO:0000313" key="10">
    <source>
        <dbReference type="Proteomes" id="UP000001661"/>
    </source>
</evidence>
<feature type="transmembrane region" description="Helical" evidence="8">
    <location>
        <begin position="144"/>
        <end position="164"/>
    </location>
</feature>
<evidence type="ECO:0000313" key="9">
    <source>
        <dbReference type="EMBL" id="ADL13501.1"/>
    </source>
</evidence>
<feature type="transmembrane region" description="Helical" evidence="8">
    <location>
        <begin position="12"/>
        <end position="32"/>
    </location>
</feature>
<dbReference type="GO" id="GO:0009847">
    <property type="term" value="P:spore germination"/>
    <property type="evidence" value="ECO:0007669"/>
    <property type="project" value="InterPro"/>
</dbReference>
<dbReference type="KEGG" id="aar:Acear_2004"/>
<feature type="transmembrane region" description="Helical" evidence="8">
    <location>
        <begin position="341"/>
        <end position="360"/>
    </location>
</feature>
<feature type="transmembrane region" description="Helical" evidence="8">
    <location>
        <begin position="275"/>
        <end position="297"/>
    </location>
</feature>
<comment type="similarity">
    <text evidence="2">Belongs to the amino acid-polyamine-organocation (APC) superfamily. Spore germination protein (SGP) (TC 2.A.3.9) family.</text>
</comment>
<dbReference type="eggNOG" id="COG0531">
    <property type="taxonomic scope" value="Bacteria"/>
</dbReference>
<comment type="subcellular location">
    <subcellularLocation>
        <location evidence="1">Membrane</location>
        <topology evidence="1">Multi-pass membrane protein</topology>
    </subcellularLocation>
</comment>
<feature type="transmembrane region" description="Helical" evidence="8">
    <location>
        <begin position="216"/>
        <end position="236"/>
    </location>
</feature>
<dbReference type="RefSeq" id="WP_013278946.1">
    <property type="nucleotide sequence ID" value="NC_014378.1"/>
</dbReference>
<keyword evidence="3" id="KW-0813">Transport</keyword>
<feature type="transmembrane region" description="Helical" evidence="8">
    <location>
        <begin position="309"/>
        <end position="329"/>
    </location>
</feature>
<dbReference type="EMBL" id="CP002105">
    <property type="protein sequence ID" value="ADL13501.1"/>
    <property type="molecule type" value="Genomic_DNA"/>
</dbReference>
<evidence type="ECO:0000256" key="7">
    <source>
        <dbReference type="ARBA" id="ARBA00023136"/>
    </source>
</evidence>
<sequence length="371" mass="41721">MKQKKISLFQYSALLITFLLGTIIIICPEVIISDQLGWLTDITAIALSFISILLLTALHQPLFDSNIVEIANQVGGVWFRIVVGILYIIYVLHLGALNLRLIGNFLSTTIMSNMPILIFTFTLTLVSAYAVTMGIETIARVGQVILPVILLIFTLLLILAIPDYDPSNLLPLKLKTKNLLQGGYLIWAFPLGNLILFSFLFPYVRLQSEKSKTKQYLLYTSIALLISGVILTLRTLTLTMAFGADLASSFTYPVFSMVGIIEIGDFLERLESAFLVMWIGTAFITILFCYWTAVEAVGTLVRSKNKKSFIIPIGIIMVSLSQILFKNYSEQYQFTLHTWPHYAAIFLLIIPVIILLLLLLKKIKNNIKDRQ</sequence>
<feature type="transmembrane region" description="Helical" evidence="8">
    <location>
        <begin position="70"/>
        <end position="90"/>
    </location>
</feature>
<dbReference type="Proteomes" id="UP000001661">
    <property type="component" value="Chromosome"/>
</dbReference>
<dbReference type="AlphaFoldDB" id="D9QSN8"/>
<dbReference type="Pfam" id="PF03845">
    <property type="entry name" value="Spore_permease"/>
    <property type="match status" value="1"/>
</dbReference>
<feature type="transmembrane region" description="Helical" evidence="8">
    <location>
        <begin position="184"/>
        <end position="204"/>
    </location>
</feature>
<reference evidence="9 10" key="1">
    <citation type="journal article" date="2010" name="Stand. Genomic Sci.">
        <title>Complete genome sequence of Acetohalobium arabaticum type strain (Z-7288).</title>
        <authorList>
            <person name="Sikorski J."/>
            <person name="Lapidus A."/>
            <person name="Chertkov O."/>
            <person name="Lucas S."/>
            <person name="Copeland A."/>
            <person name="Glavina Del Rio T."/>
            <person name="Nolan M."/>
            <person name="Tice H."/>
            <person name="Cheng J.F."/>
            <person name="Han C."/>
            <person name="Brambilla E."/>
            <person name="Pitluck S."/>
            <person name="Liolios K."/>
            <person name="Ivanova N."/>
            <person name="Mavromatis K."/>
            <person name="Mikhailova N."/>
            <person name="Pati A."/>
            <person name="Bruce D."/>
            <person name="Detter C."/>
            <person name="Tapia R."/>
            <person name="Goodwin L."/>
            <person name="Chen A."/>
            <person name="Palaniappan K."/>
            <person name="Land M."/>
            <person name="Hauser L."/>
            <person name="Chang Y.J."/>
            <person name="Jeffries C.D."/>
            <person name="Rohde M."/>
            <person name="Goker M."/>
            <person name="Spring S."/>
            <person name="Woyke T."/>
            <person name="Bristow J."/>
            <person name="Eisen J.A."/>
            <person name="Markowitz V."/>
            <person name="Hugenholtz P."/>
            <person name="Kyrpides N.C."/>
            <person name="Klenk H.P."/>
        </authorList>
    </citation>
    <scope>NUCLEOTIDE SEQUENCE [LARGE SCALE GENOMIC DNA]</scope>
    <source>
        <strain evidence="10">ATCC 49924 / DSM 5501 / Z-7288</strain>
    </source>
</reference>
<dbReference type="OrthoDB" id="1675410at2"/>
<name>D9QSN8_ACEAZ</name>
<keyword evidence="5 8" id="KW-0812">Transmembrane</keyword>
<gene>
    <name evidence="9" type="ordered locus">Acear_2004</name>
</gene>
<evidence type="ECO:0000256" key="2">
    <source>
        <dbReference type="ARBA" id="ARBA00007998"/>
    </source>
</evidence>
<feature type="transmembrane region" description="Helical" evidence="8">
    <location>
        <begin position="110"/>
        <end position="132"/>
    </location>
</feature>
<dbReference type="PANTHER" id="PTHR34975:SF2">
    <property type="entry name" value="SPORE GERMINATION PROTEIN A2"/>
    <property type="match status" value="1"/>
</dbReference>
<keyword evidence="6 8" id="KW-1133">Transmembrane helix</keyword>
<evidence type="ECO:0000256" key="6">
    <source>
        <dbReference type="ARBA" id="ARBA00022989"/>
    </source>
</evidence>
<dbReference type="NCBIfam" id="TIGR00912">
    <property type="entry name" value="2A0309"/>
    <property type="match status" value="1"/>
</dbReference>
<dbReference type="HOGENOM" id="CLU_047547_1_2_9"/>
<keyword evidence="4" id="KW-0309">Germination</keyword>
<evidence type="ECO:0000256" key="1">
    <source>
        <dbReference type="ARBA" id="ARBA00004141"/>
    </source>
</evidence>
<dbReference type="PANTHER" id="PTHR34975">
    <property type="entry name" value="SPORE GERMINATION PROTEIN A2"/>
    <property type="match status" value="1"/>
</dbReference>
<keyword evidence="7 8" id="KW-0472">Membrane</keyword>
<keyword evidence="10" id="KW-1185">Reference proteome</keyword>
<protein>
    <submittedName>
        <fullName evidence="9">Spore germination protein</fullName>
    </submittedName>
</protein>
<dbReference type="InterPro" id="IPR004761">
    <property type="entry name" value="Spore_GerAB"/>
</dbReference>
<accession>D9QSN8</accession>